<keyword evidence="2 11" id="KW-0813">Transport</keyword>
<evidence type="ECO:0000256" key="9">
    <source>
        <dbReference type="ARBA" id="ARBA00023136"/>
    </source>
</evidence>
<evidence type="ECO:0000313" key="17">
    <source>
        <dbReference type="Proteomes" id="UP000307999"/>
    </source>
</evidence>
<evidence type="ECO:0000256" key="6">
    <source>
        <dbReference type="ARBA" id="ARBA00023004"/>
    </source>
</evidence>
<comment type="similarity">
    <text evidence="11 12">Belongs to the TonB-dependent receptor family.</text>
</comment>
<dbReference type="InterPro" id="IPR039426">
    <property type="entry name" value="TonB-dep_rcpt-like"/>
</dbReference>
<dbReference type="PANTHER" id="PTHR32552:SF81">
    <property type="entry name" value="TONB-DEPENDENT OUTER MEMBRANE RECEPTOR"/>
    <property type="match status" value="1"/>
</dbReference>
<feature type="chain" id="PRO_5020708362" evidence="13">
    <location>
        <begin position="25"/>
        <end position="821"/>
    </location>
</feature>
<evidence type="ECO:0000256" key="1">
    <source>
        <dbReference type="ARBA" id="ARBA00004571"/>
    </source>
</evidence>
<evidence type="ECO:0000313" key="16">
    <source>
        <dbReference type="EMBL" id="TKB46369.1"/>
    </source>
</evidence>
<dbReference type="OrthoDB" id="127311at2"/>
<organism evidence="16 17">
    <name type="scientific">Thalassotalea mangrovi</name>
    <dbReference type="NCBI Taxonomy" id="2572245"/>
    <lineage>
        <taxon>Bacteria</taxon>
        <taxon>Pseudomonadati</taxon>
        <taxon>Pseudomonadota</taxon>
        <taxon>Gammaproteobacteria</taxon>
        <taxon>Alteromonadales</taxon>
        <taxon>Colwelliaceae</taxon>
        <taxon>Thalassotalea</taxon>
    </lineage>
</organism>
<keyword evidence="7" id="KW-0406">Ion transport</keyword>
<protein>
    <submittedName>
        <fullName evidence="16">TonB-dependent receptor</fullName>
    </submittedName>
</protein>
<evidence type="ECO:0000256" key="5">
    <source>
        <dbReference type="ARBA" id="ARBA00022692"/>
    </source>
</evidence>
<dbReference type="SUPFAM" id="SSF56935">
    <property type="entry name" value="Porins"/>
    <property type="match status" value="1"/>
</dbReference>
<keyword evidence="3 11" id="KW-1134">Transmembrane beta strand</keyword>
<evidence type="ECO:0000256" key="8">
    <source>
        <dbReference type="ARBA" id="ARBA00023077"/>
    </source>
</evidence>
<dbReference type="RefSeq" id="WP_136734945.1">
    <property type="nucleotide sequence ID" value="NZ_SWDB01000009.1"/>
</dbReference>
<sequence>MLPFNIRKSALLVATALLTSQAYAEEQAPDSSLKDEAKDMEVIEVTSLGRESLASKVPLNVTAMGAEELRAKGITDIKDLFADSVEISAPGNGARFNQSVTVRGLNVSAVRATNLTYFERTTLAYYLDATSLPQMGYRIKDVERVETLLGPQGTLYGGGSLGGTVRYITNKPDVEGFTFDFNTSVYQVKEGSLSHDTDMTFNVPLGDTVAVRANISRLDDNGYVDRYKQAVWWTEDEYRKGSPEGEFFEDDDWEETTSGRIQLMWTPSDTFDINFSYIKQDQTAHGTTAASRWDVGEACEAFYPGSECPYVDREGAPLQYDRYTLQRAHEEFTDREFEMSSVEFNWDVGFANITSSTAYYDQTSDGQGDYLNYGILYYNVFAFIPGLGFNDTNESAYVLYDNSYSGLEHETRFTSDGTGDWSWIAGFYYSDRESSLKFWEIYPTLDQAMIDAWAFDPVAAYPGRQYMDSGYFEDINSNYEEIALYGELDYKVTEDLTLTVGARVFNWEDTNNRNISDYTGWLGVDEKTTTNKGTGESIFKFNAAYDITDNQLAYFTASQGFRRGGTNSYRDDGDLMVSDQAQVFQPDETTNYELGYKGTMLDGDLYFQAGMYFIEWDGTQTYNSQSLFGFPLNGTNNGPDAESKGIELHARYNITDSWTVKWAAANASAEFVETKSLCIFEGDENTPGNQCRTWYEGGELGGTPEWRHNLSVNYYQELGEGALDASFRARYVGELYSDRVDTAPDENGNLEEFPPFKFESYVLYNASIGYAMDNWKVTAWVDNITNEDAQTSYHFDGGPFGYNTIYVTPRTIGVNFSYNYF</sequence>
<evidence type="ECO:0000256" key="7">
    <source>
        <dbReference type="ARBA" id="ARBA00023065"/>
    </source>
</evidence>
<keyword evidence="10 11" id="KW-0998">Cell outer membrane</keyword>
<keyword evidence="4" id="KW-0410">Iron transport</keyword>
<evidence type="ECO:0000256" key="12">
    <source>
        <dbReference type="RuleBase" id="RU003357"/>
    </source>
</evidence>
<dbReference type="InterPro" id="IPR012910">
    <property type="entry name" value="Plug_dom"/>
</dbReference>
<keyword evidence="6" id="KW-0408">Iron</keyword>
<evidence type="ECO:0000256" key="11">
    <source>
        <dbReference type="PROSITE-ProRule" id="PRU01360"/>
    </source>
</evidence>
<dbReference type="EMBL" id="SWDB01000009">
    <property type="protein sequence ID" value="TKB46369.1"/>
    <property type="molecule type" value="Genomic_DNA"/>
</dbReference>
<dbReference type="Pfam" id="PF07715">
    <property type="entry name" value="Plug"/>
    <property type="match status" value="1"/>
</dbReference>
<comment type="subcellular location">
    <subcellularLocation>
        <location evidence="1 11">Cell outer membrane</location>
        <topology evidence="1 11">Multi-pass membrane protein</topology>
    </subcellularLocation>
</comment>
<dbReference type="AlphaFoldDB" id="A0A4V5NUH0"/>
<dbReference type="Proteomes" id="UP000307999">
    <property type="component" value="Unassembled WGS sequence"/>
</dbReference>
<evidence type="ECO:0000256" key="10">
    <source>
        <dbReference type="ARBA" id="ARBA00023237"/>
    </source>
</evidence>
<keyword evidence="17" id="KW-1185">Reference proteome</keyword>
<evidence type="ECO:0000256" key="13">
    <source>
        <dbReference type="SAM" id="SignalP"/>
    </source>
</evidence>
<keyword evidence="16" id="KW-0675">Receptor</keyword>
<keyword evidence="5 11" id="KW-0812">Transmembrane</keyword>
<reference evidence="16 17" key="1">
    <citation type="submission" date="2019-04" db="EMBL/GenBank/DDBJ databases">
        <title>Thalassotalea guangxiensis sp. nov., isolated from sediment of the coastal wetland.</title>
        <authorList>
            <person name="Zheng S."/>
            <person name="Zhang D."/>
        </authorList>
    </citation>
    <scope>NUCLEOTIDE SEQUENCE [LARGE SCALE GENOMIC DNA]</scope>
    <source>
        <strain evidence="16 17">ZS-4</strain>
    </source>
</reference>
<evidence type="ECO:0000256" key="4">
    <source>
        <dbReference type="ARBA" id="ARBA00022496"/>
    </source>
</evidence>
<evidence type="ECO:0000259" key="15">
    <source>
        <dbReference type="Pfam" id="PF07715"/>
    </source>
</evidence>
<dbReference type="InterPro" id="IPR000531">
    <property type="entry name" value="Beta-barrel_TonB"/>
</dbReference>
<accession>A0A4V5NUH0</accession>
<feature type="signal peptide" evidence="13">
    <location>
        <begin position="1"/>
        <end position="24"/>
    </location>
</feature>
<gene>
    <name evidence="16" type="ORF">E8M12_04765</name>
</gene>
<keyword evidence="13" id="KW-0732">Signal</keyword>
<feature type="domain" description="TonB-dependent receptor plug" evidence="15">
    <location>
        <begin position="55"/>
        <end position="164"/>
    </location>
</feature>
<feature type="domain" description="TonB-dependent receptor-like beta-barrel" evidence="14">
    <location>
        <begin position="320"/>
        <end position="784"/>
    </location>
</feature>
<comment type="caution">
    <text evidence="16">The sequence shown here is derived from an EMBL/GenBank/DDBJ whole genome shotgun (WGS) entry which is preliminary data.</text>
</comment>
<keyword evidence="9 11" id="KW-0472">Membrane</keyword>
<dbReference type="Gene3D" id="2.40.170.20">
    <property type="entry name" value="TonB-dependent receptor, beta-barrel domain"/>
    <property type="match status" value="1"/>
</dbReference>
<dbReference type="PROSITE" id="PS52016">
    <property type="entry name" value="TONB_DEPENDENT_REC_3"/>
    <property type="match status" value="1"/>
</dbReference>
<keyword evidence="8 12" id="KW-0798">TonB box</keyword>
<proteinExistence type="inferred from homology"/>
<dbReference type="GO" id="GO:0006826">
    <property type="term" value="P:iron ion transport"/>
    <property type="evidence" value="ECO:0007669"/>
    <property type="project" value="UniProtKB-KW"/>
</dbReference>
<evidence type="ECO:0000256" key="3">
    <source>
        <dbReference type="ARBA" id="ARBA00022452"/>
    </source>
</evidence>
<name>A0A4V5NUH0_9GAMM</name>
<evidence type="ECO:0000256" key="2">
    <source>
        <dbReference type="ARBA" id="ARBA00022448"/>
    </source>
</evidence>
<dbReference type="PANTHER" id="PTHR32552">
    <property type="entry name" value="FERRICHROME IRON RECEPTOR-RELATED"/>
    <property type="match status" value="1"/>
</dbReference>
<evidence type="ECO:0000259" key="14">
    <source>
        <dbReference type="Pfam" id="PF00593"/>
    </source>
</evidence>
<dbReference type="GO" id="GO:0009279">
    <property type="term" value="C:cell outer membrane"/>
    <property type="evidence" value="ECO:0007669"/>
    <property type="project" value="UniProtKB-SubCell"/>
</dbReference>
<dbReference type="Pfam" id="PF00593">
    <property type="entry name" value="TonB_dep_Rec_b-barrel"/>
    <property type="match status" value="1"/>
</dbReference>
<dbReference type="InterPro" id="IPR036942">
    <property type="entry name" value="Beta-barrel_TonB_sf"/>
</dbReference>